<dbReference type="OrthoDB" id="9801972at2"/>
<dbReference type="RefSeq" id="WP_145630318.1">
    <property type="nucleotide sequence ID" value="NZ_CP088014.1"/>
</dbReference>
<dbReference type="EMBL" id="VLKL01000004">
    <property type="protein sequence ID" value="TWI07555.1"/>
    <property type="molecule type" value="Genomic_DNA"/>
</dbReference>
<organism evidence="3 4">
    <name type="scientific">Bradyrhizobium daqingense</name>
    <dbReference type="NCBI Taxonomy" id="993502"/>
    <lineage>
        <taxon>Bacteria</taxon>
        <taxon>Pseudomonadati</taxon>
        <taxon>Pseudomonadota</taxon>
        <taxon>Alphaproteobacteria</taxon>
        <taxon>Hyphomicrobiales</taxon>
        <taxon>Nitrobacteraceae</taxon>
        <taxon>Bradyrhizobium</taxon>
    </lineage>
</organism>
<proteinExistence type="inferred from homology"/>
<comment type="caution">
    <text evidence="3">The sequence shown here is derived from an EMBL/GenBank/DDBJ whole genome shotgun (WGS) entry which is preliminary data.</text>
</comment>
<evidence type="ECO:0000313" key="4">
    <source>
        <dbReference type="Proteomes" id="UP000317176"/>
    </source>
</evidence>
<evidence type="ECO:0000256" key="2">
    <source>
        <dbReference type="HAMAP-Rule" id="MF_00634"/>
    </source>
</evidence>
<dbReference type="InterPro" id="IPR003746">
    <property type="entry name" value="DUF167"/>
</dbReference>
<sequence>MVANKEPSCKEPSCKEPWRYSALGISIALRVTPRGGRDEIDGIEQLSDGRSVLKVRVRAIADGGAANKAVVGLLAKSLGVPKASIRFLSGATSRLKRIAVEGDPARLGATLRQLASAKSTDQGN</sequence>
<dbReference type="NCBIfam" id="NF002348">
    <property type="entry name" value="PRK01310.1"/>
    <property type="match status" value="1"/>
</dbReference>
<dbReference type="InterPro" id="IPR036591">
    <property type="entry name" value="YggU-like_sf"/>
</dbReference>
<evidence type="ECO:0000313" key="3">
    <source>
        <dbReference type="EMBL" id="TWI07555.1"/>
    </source>
</evidence>
<dbReference type="Proteomes" id="UP000317176">
    <property type="component" value="Unassembled WGS sequence"/>
</dbReference>
<reference evidence="3 4" key="1">
    <citation type="journal article" date="2015" name="Stand. Genomic Sci.">
        <title>Genomic Encyclopedia of Bacterial and Archaeal Type Strains, Phase III: the genomes of soil and plant-associated and newly described type strains.</title>
        <authorList>
            <person name="Whitman W.B."/>
            <person name="Woyke T."/>
            <person name="Klenk H.P."/>
            <person name="Zhou Y."/>
            <person name="Lilburn T.G."/>
            <person name="Beck B.J."/>
            <person name="De Vos P."/>
            <person name="Vandamme P."/>
            <person name="Eisen J.A."/>
            <person name="Garrity G."/>
            <person name="Hugenholtz P."/>
            <person name="Kyrpides N.C."/>
        </authorList>
    </citation>
    <scope>NUCLEOTIDE SEQUENCE [LARGE SCALE GENOMIC DNA]</scope>
    <source>
        <strain evidence="3 4">CGMCC 1.10947</strain>
    </source>
</reference>
<dbReference type="Pfam" id="PF02594">
    <property type="entry name" value="DUF167"/>
    <property type="match status" value="1"/>
</dbReference>
<comment type="similarity">
    <text evidence="1 2">Belongs to the UPF0235 family.</text>
</comment>
<dbReference type="SUPFAM" id="SSF69786">
    <property type="entry name" value="YggU-like"/>
    <property type="match status" value="1"/>
</dbReference>
<dbReference type="HAMAP" id="MF_00634">
    <property type="entry name" value="UPF0235"/>
    <property type="match status" value="1"/>
</dbReference>
<name>A0A562LIX0_9BRAD</name>
<gene>
    <name evidence="3" type="ORF">IQ17_01906</name>
</gene>
<dbReference type="SMART" id="SM01152">
    <property type="entry name" value="DUF167"/>
    <property type="match status" value="1"/>
</dbReference>
<dbReference type="AlphaFoldDB" id="A0A562LIX0"/>
<keyword evidence="4" id="KW-1185">Reference proteome</keyword>
<accession>A0A562LIX0</accession>
<protein>
    <recommendedName>
        <fullName evidence="2">UPF0235 protein IQ17_01906</fullName>
    </recommendedName>
</protein>
<dbReference type="Gene3D" id="3.30.1200.10">
    <property type="entry name" value="YggU-like"/>
    <property type="match status" value="1"/>
</dbReference>
<evidence type="ECO:0000256" key="1">
    <source>
        <dbReference type="ARBA" id="ARBA00010364"/>
    </source>
</evidence>
<dbReference type="NCBIfam" id="TIGR00251">
    <property type="entry name" value="DUF167 family protein"/>
    <property type="match status" value="1"/>
</dbReference>